<proteinExistence type="predicted"/>
<sequence>MPSEPTSGSGPRYPHVFAVENRGSYPQIGCGFPNLAKISANRMRHLKIVKFE</sequence>
<keyword evidence="2" id="KW-1185">Reference proteome</keyword>
<protein>
    <submittedName>
        <fullName evidence="1">Uncharacterized protein</fullName>
    </submittedName>
</protein>
<dbReference type="EMBL" id="KV428275">
    <property type="protein sequence ID" value="KZT33001.1"/>
    <property type="molecule type" value="Genomic_DNA"/>
</dbReference>
<dbReference type="Proteomes" id="UP000076798">
    <property type="component" value="Unassembled WGS sequence"/>
</dbReference>
<name>A0A165Y8Y2_9AGAM</name>
<organism evidence="1 2">
    <name type="scientific">Sistotremastrum suecicum HHB10207 ss-3</name>
    <dbReference type="NCBI Taxonomy" id="1314776"/>
    <lineage>
        <taxon>Eukaryota</taxon>
        <taxon>Fungi</taxon>
        <taxon>Dikarya</taxon>
        <taxon>Basidiomycota</taxon>
        <taxon>Agaricomycotina</taxon>
        <taxon>Agaricomycetes</taxon>
        <taxon>Sistotremastrales</taxon>
        <taxon>Sistotremastraceae</taxon>
        <taxon>Sistotremastrum</taxon>
    </lineage>
</organism>
<gene>
    <name evidence="1" type="ORF">SISSUDRAFT_1054748</name>
</gene>
<dbReference type="AlphaFoldDB" id="A0A165Y8Y2"/>
<evidence type="ECO:0000313" key="1">
    <source>
        <dbReference type="EMBL" id="KZT33001.1"/>
    </source>
</evidence>
<accession>A0A165Y8Y2</accession>
<evidence type="ECO:0000313" key="2">
    <source>
        <dbReference type="Proteomes" id="UP000076798"/>
    </source>
</evidence>
<reference evidence="1 2" key="1">
    <citation type="journal article" date="2016" name="Mol. Biol. Evol.">
        <title>Comparative Genomics of Early-Diverging Mushroom-Forming Fungi Provides Insights into the Origins of Lignocellulose Decay Capabilities.</title>
        <authorList>
            <person name="Nagy L.G."/>
            <person name="Riley R."/>
            <person name="Tritt A."/>
            <person name="Adam C."/>
            <person name="Daum C."/>
            <person name="Floudas D."/>
            <person name="Sun H."/>
            <person name="Yadav J.S."/>
            <person name="Pangilinan J."/>
            <person name="Larsson K.H."/>
            <person name="Matsuura K."/>
            <person name="Barry K."/>
            <person name="Labutti K."/>
            <person name="Kuo R."/>
            <person name="Ohm R.A."/>
            <person name="Bhattacharya S.S."/>
            <person name="Shirouzu T."/>
            <person name="Yoshinaga Y."/>
            <person name="Martin F.M."/>
            <person name="Grigoriev I.V."/>
            <person name="Hibbett D.S."/>
        </authorList>
    </citation>
    <scope>NUCLEOTIDE SEQUENCE [LARGE SCALE GENOMIC DNA]</scope>
    <source>
        <strain evidence="1 2">HHB10207 ss-3</strain>
    </source>
</reference>